<dbReference type="EMBL" id="JANBPU010000198">
    <property type="protein sequence ID" value="KAJ1914436.1"/>
    <property type="molecule type" value="Genomic_DNA"/>
</dbReference>
<comment type="caution">
    <text evidence="2">The sequence shown here is derived from an EMBL/GenBank/DDBJ whole genome shotgun (WGS) entry which is preliminary data.</text>
</comment>
<accession>A0A9W8DQJ8</accession>
<name>A0A9W8DQJ8_9FUNG</name>
<evidence type="ECO:0000313" key="2">
    <source>
        <dbReference type="EMBL" id="KAJ1914436.1"/>
    </source>
</evidence>
<keyword evidence="3" id="KW-1185">Reference proteome</keyword>
<evidence type="ECO:0000313" key="3">
    <source>
        <dbReference type="Proteomes" id="UP001150538"/>
    </source>
</evidence>
<dbReference type="Proteomes" id="UP001150538">
    <property type="component" value="Unassembled WGS sequence"/>
</dbReference>
<feature type="region of interest" description="Disordered" evidence="1">
    <location>
        <begin position="41"/>
        <end position="164"/>
    </location>
</feature>
<dbReference type="AlphaFoldDB" id="A0A9W8DQJ8"/>
<feature type="compositionally biased region" description="Basic and acidic residues" evidence="1">
    <location>
        <begin position="134"/>
        <end position="164"/>
    </location>
</feature>
<dbReference type="OrthoDB" id="1716531at2759"/>
<feature type="compositionally biased region" description="Low complexity" evidence="1">
    <location>
        <begin position="52"/>
        <end position="74"/>
    </location>
</feature>
<gene>
    <name evidence="2" type="ORF">H4219_004791</name>
</gene>
<sequence length="164" mass="18368">MFGAFVGHVLWFFEDEWPRRPESGGSRVLRAPTVLCQLLGQEMQDPMEDQDVQNAEPQQVQNQQARQANQNVNNIDITTDSPNPQPLVSMPAPEYDTNNSGELKKEKLQTTESTSSSTENNDASSTDMLADCSTNKDKEKMTEDGKHPGLTRREPHTFDDIGDD</sequence>
<feature type="compositionally biased region" description="Low complexity" evidence="1">
    <location>
        <begin position="110"/>
        <end position="127"/>
    </location>
</feature>
<organism evidence="2 3">
    <name type="scientific">Mycoemilia scoparia</name>
    <dbReference type="NCBI Taxonomy" id="417184"/>
    <lineage>
        <taxon>Eukaryota</taxon>
        <taxon>Fungi</taxon>
        <taxon>Fungi incertae sedis</taxon>
        <taxon>Zoopagomycota</taxon>
        <taxon>Kickxellomycotina</taxon>
        <taxon>Kickxellomycetes</taxon>
        <taxon>Kickxellales</taxon>
        <taxon>Kickxellaceae</taxon>
        <taxon>Mycoemilia</taxon>
    </lineage>
</organism>
<evidence type="ECO:0000256" key="1">
    <source>
        <dbReference type="SAM" id="MobiDB-lite"/>
    </source>
</evidence>
<proteinExistence type="predicted"/>
<protein>
    <submittedName>
        <fullName evidence="2">Uncharacterized protein</fullName>
    </submittedName>
</protein>
<reference evidence="2" key="1">
    <citation type="submission" date="2022-07" db="EMBL/GenBank/DDBJ databases">
        <title>Phylogenomic reconstructions and comparative analyses of Kickxellomycotina fungi.</title>
        <authorList>
            <person name="Reynolds N.K."/>
            <person name="Stajich J.E."/>
            <person name="Barry K."/>
            <person name="Grigoriev I.V."/>
            <person name="Crous P."/>
            <person name="Smith M.E."/>
        </authorList>
    </citation>
    <scope>NUCLEOTIDE SEQUENCE</scope>
    <source>
        <strain evidence="2">NBRC 100468</strain>
    </source>
</reference>